<name>A0AAN5CBY5_9BILA</name>
<proteinExistence type="predicted"/>
<reference evidence="2" key="1">
    <citation type="submission" date="2022-10" db="EMBL/GenBank/DDBJ databases">
        <title>Genome assembly of Pristionchus species.</title>
        <authorList>
            <person name="Yoshida K."/>
            <person name="Sommer R.J."/>
        </authorList>
    </citation>
    <scope>NUCLEOTIDE SEQUENCE [LARGE SCALE GENOMIC DNA]</scope>
    <source>
        <strain evidence="2">RS5460</strain>
    </source>
</reference>
<dbReference type="EMBL" id="BTRK01000002">
    <property type="protein sequence ID" value="GMR35676.1"/>
    <property type="molecule type" value="Genomic_DNA"/>
</dbReference>
<evidence type="ECO:0000313" key="1">
    <source>
        <dbReference type="EMBL" id="GMR35676.1"/>
    </source>
</evidence>
<sequence>RMTFHKVNIISLNDLPSDIIRKVIRAGRESIDNQRLVSHRWNTLVTEFMNDRSYLPVVEWIKFDSSSRSISMRIPNQFTQYFGFKIDSNSANSYFFSRPISSVSETIAHFSRRCSKIHFLELTLNGDTIDDNRLISNALGKVLIEESTGIPLHSNSSSGSSCAEYDFMLLLH</sequence>
<evidence type="ECO:0008006" key="3">
    <source>
        <dbReference type="Google" id="ProtNLM"/>
    </source>
</evidence>
<accession>A0AAN5CBY5</accession>
<organism evidence="1 2">
    <name type="scientific">Pristionchus mayeri</name>
    <dbReference type="NCBI Taxonomy" id="1317129"/>
    <lineage>
        <taxon>Eukaryota</taxon>
        <taxon>Metazoa</taxon>
        <taxon>Ecdysozoa</taxon>
        <taxon>Nematoda</taxon>
        <taxon>Chromadorea</taxon>
        <taxon>Rhabditida</taxon>
        <taxon>Rhabditina</taxon>
        <taxon>Diplogasteromorpha</taxon>
        <taxon>Diplogasteroidea</taxon>
        <taxon>Neodiplogasteridae</taxon>
        <taxon>Pristionchus</taxon>
    </lineage>
</organism>
<dbReference type="AlphaFoldDB" id="A0AAN5CBY5"/>
<gene>
    <name evidence="1" type="ORF">PMAYCL1PPCAC_05871</name>
</gene>
<feature type="non-terminal residue" evidence="1">
    <location>
        <position position="1"/>
    </location>
</feature>
<dbReference type="Proteomes" id="UP001328107">
    <property type="component" value="Unassembled WGS sequence"/>
</dbReference>
<keyword evidence="2" id="KW-1185">Reference proteome</keyword>
<evidence type="ECO:0000313" key="2">
    <source>
        <dbReference type="Proteomes" id="UP001328107"/>
    </source>
</evidence>
<protein>
    <recommendedName>
        <fullName evidence="3">F-box domain-containing protein</fullName>
    </recommendedName>
</protein>
<comment type="caution">
    <text evidence="1">The sequence shown here is derived from an EMBL/GenBank/DDBJ whole genome shotgun (WGS) entry which is preliminary data.</text>
</comment>